<evidence type="ECO:0000256" key="2">
    <source>
        <dbReference type="ARBA" id="ARBA00023015"/>
    </source>
</evidence>
<dbReference type="STRING" id="1167632.GCA_000286335_02076"/>
<dbReference type="GO" id="GO:0000976">
    <property type="term" value="F:transcription cis-regulatory region binding"/>
    <property type="evidence" value="ECO:0007669"/>
    <property type="project" value="TreeGrafter"/>
</dbReference>
<dbReference type="InterPro" id="IPR036388">
    <property type="entry name" value="WH-like_DNA-bd_sf"/>
</dbReference>
<comment type="caution">
    <text evidence="6">The sequence shown here is derived from an EMBL/GenBank/DDBJ whole genome shotgun (WGS) entry which is preliminary data.</text>
</comment>
<comment type="similarity">
    <text evidence="1">Belongs to the LysR transcriptional regulatory family.</text>
</comment>
<dbReference type="InterPro" id="IPR000847">
    <property type="entry name" value="LysR_HTH_N"/>
</dbReference>
<dbReference type="SUPFAM" id="SSF46785">
    <property type="entry name" value="Winged helix' DNA-binding domain"/>
    <property type="match status" value="1"/>
</dbReference>
<sequence length="289" mass="33784">MDSMDWEILRALFKYKNITQTSKILRISQPAVTYRINKLEEEFNVDIINRNQKGVVFTSPGEIIVKYALSMIKDSQKLKEELINQENKVQGTLRLSASSIFSRYQLPKILSEFSQKYPLVEFDVNTGWSEEVFKSVHNDYSQVGILRGDYSFSSEKIRLMTEKIYIVSKNPISIDDLPHLPRIYYNTDTSLNKLIDDWWIGRFVEPSSIAIKVDNMETSKEFVQHGLGFSILPDILLKNNQDLYKIPCLDQNGNAMIRNTDMILKEQYLSNNVVRAFYEFMKERKLEFD</sequence>
<evidence type="ECO:0000313" key="6">
    <source>
        <dbReference type="EMBL" id="PTI30469.1"/>
    </source>
</evidence>
<keyword evidence="4" id="KW-0804">Transcription</keyword>
<dbReference type="PRINTS" id="PR00039">
    <property type="entry name" value="HTHLYSR"/>
</dbReference>
<dbReference type="Pfam" id="PF00126">
    <property type="entry name" value="HTH_1"/>
    <property type="match status" value="1"/>
</dbReference>
<dbReference type="PROSITE" id="PS50931">
    <property type="entry name" value="HTH_LYSR"/>
    <property type="match status" value="1"/>
</dbReference>
<dbReference type="Gene3D" id="1.10.10.10">
    <property type="entry name" value="Winged helix-like DNA-binding domain superfamily/Winged helix DNA-binding domain"/>
    <property type="match status" value="1"/>
</dbReference>
<keyword evidence="3" id="KW-0238">DNA-binding</keyword>
<evidence type="ECO:0000256" key="4">
    <source>
        <dbReference type="ARBA" id="ARBA00023163"/>
    </source>
</evidence>
<dbReference type="CDD" id="cd05466">
    <property type="entry name" value="PBP2_LTTR_substrate"/>
    <property type="match status" value="1"/>
</dbReference>
<evidence type="ECO:0000313" key="7">
    <source>
        <dbReference type="Proteomes" id="UP000241209"/>
    </source>
</evidence>
<organism evidence="6 7">
    <name type="scientific">Mammaliicoccus vitulinus</name>
    <dbReference type="NCBI Taxonomy" id="71237"/>
    <lineage>
        <taxon>Bacteria</taxon>
        <taxon>Bacillati</taxon>
        <taxon>Bacillota</taxon>
        <taxon>Bacilli</taxon>
        <taxon>Bacillales</taxon>
        <taxon>Staphylococcaceae</taxon>
        <taxon>Mammaliicoccus</taxon>
    </lineage>
</organism>
<accession>A0A2T4PVJ8</accession>
<dbReference type="PANTHER" id="PTHR30126">
    <property type="entry name" value="HTH-TYPE TRANSCRIPTIONAL REGULATOR"/>
    <property type="match status" value="1"/>
</dbReference>
<dbReference type="Pfam" id="PF03466">
    <property type="entry name" value="LysR_substrate"/>
    <property type="match status" value="1"/>
</dbReference>
<keyword evidence="2" id="KW-0805">Transcription regulation</keyword>
<dbReference type="PANTHER" id="PTHR30126:SF78">
    <property type="entry name" value="HTH LYSR-TYPE DOMAIN-CONTAINING PROTEIN"/>
    <property type="match status" value="1"/>
</dbReference>
<name>A0A2T4PVJ8_9STAP</name>
<dbReference type="Proteomes" id="UP000241209">
    <property type="component" value="Unassembled WGS sequence"/>
</dbReference>
<evidence type="ECO:0000256" key="3">
    <source>
        <dbReference type="ARBA" id="ARBA00023125"/>
    </source>
</evidence>
<reference evidence="6 7" key="1">
    <citation type="journal article" date="2016" name="Front. Microbiol.">
        <title>Comprehensive Phylogenetic Analysis of Bovine Non-aureus Staphylococci Species Based on Whole-Genome Sequencing.</title>
        <authorList>
            <person name="Naushad S."/>
            <person name="Barkema H.W."/>
            <person name="Luby C."/>
            <person name="Condas L.A."/>
            <person name="Nobrega D.B."/>
            <person name="Carson D.A."/>
            <person name="De Buck J."/>
        </authorList>
    </citation>
    <scope>NUCLEOTIDE SEQUENCE [LARGE SCALE GENOMIC DNA]</scope>
    <source>
        <strain evidence="6 7">SNUC 2204</strain>
    </source>
</reference>
<gene>
    <name evidence="6" type="ORF">BU072_03430</name>
</gene>
<dbReference type="InterPro" id="IPR005119">
    <property type="entry name" value="LysR_subst-bd"/>
</dbReference>
<dbReference type="GO" id="GO:0003700">
    <property type="term" value="F:DNA-binding transcription factor activity"/>
    <property type="evidence" value="ECO:0007669"/>
    <property type="project" value="InterPro"/>
</dbReference>
<dbReference type="AlphaFoldDB" id="A0A2T4PVJ8"/>
<feature type="domain" description="HTH lysR-type" evidence="5">
    <location>
        <begin position="1"/>
        <end position="58"/>
    </location>
</feature>
<dbReference type="InterPro" id="IPR036390">
    <property type="entry name" value="WH_DNA-bd_sf"/>
</dbReference>
<protein>
    <submittedName>
        <fullName evidence="6">LysR family transcriptional regulator</fullName>
    </submittedName>
</protein>
<dbReference type="EMBL" id="PZFK01000005">
    <property type="protein sequence ID" value="PTI30469.1"/>
    <property type="molecule type" value="Genomic_DNA"/>
</dbReference>
<dbReference type="SUPFAM" id="SSF53850">
    <property type="entry name" value="Periplasmic binding protein-like II"/>
    <property type="match status" value="1"/>
</dbReference>
<evidence type="ECO:0000256" key="1">
    <source>
        <dbReference type="ARBA" id="ARBA00009437"/>
    </source>
</evidence>
<evidence type="ECO:0000259" key="5">
    <source>
        <dbReference type="PROSITE" id="PS50931"/>
    </source>
</evidence>
<dbReference type="RefSeq" id="WP_107556753.1">
    <property type="nucleotide sequence ID" value="NZ_JAGEVQ010000038.1"/>
</dbReference>
<dbReference type="Gene3D" id="3.40.190.290">
    <property type="match status" value="1"/>
</dbReference>
<proteinExistence type="inferred from homology"/>